<dbReference type="InterPro" id="IPR018422">
    <property type="entry name" value="Cation/H_exchanger_CPA1"/>
</dbReference>
<keyword evidence="5 10" id="KW-1133">Transmembrane helix</keyword>
<feature type="transmembrane region" description="Helical" evidence="10">
    <location>
        <begin position="83"/>
        <end position="104"/>
    </location>
</feature>
<feature type="transmembrane region" description="Helical" evidence="10">
    <location>
        <begin position="266"/>
        <end position="287"/>
    </location>
</feature>
<feature type="transmembrane region" description="Helical" evidence="10">
    <location>
        <begin position="352"/>
        <end position="374"/>
    </location>
</feature>
<keyword evidence="4 10" id="KW-0812">Transmembrane</keyword>
<keyword evidence="10" id="KW-0050">Antiport</keyword>
<comment type="similarity">
    <text evidence="10">Belongs to the monovalent cation:proton antiporter 1 (CPA1) transporter (TC 2.A.36) family.</text>
</comment>
<evidence type="ECO:0000256" key="10">
    <source>
        <dbReference type="RuleBase" id="RU366002"/>
    </source>
</evidence>
<keyword evidence="7 10" id="KW-0406">Ion transport</keyword>
<evidence type="ECO:0000313" key="12">
    <source>
        <dbReference type="EMBL" id="GAA4720324.1"/>
    </source>
</evidence>
<keyword evidence="9 10" id="KW-0739">Sodium transport</keyword>
<dbReference type="PANTHER" id="PTHR10110:SF86">
    <property type="entry name" value="SODIUM_HYDROGEN EXCHANGER 7"/>
    <property type="match status" value="1"/>
</dbReference>
<name>A0ABP8Y458_9MICO</name>
<feature type="domain" description="Cation/H+ exchanger transmembrane" evidence="11">
    <location>
        <begin position="15"/>
        <end position="410"/>
    </location>
</feature>
<dbReference type="Pfam" id="PF00999">
    <property type="entry name" value="Na_H_Exchanger"/>
    <property type="match status" value="1"/>
</dbReference>
<feature type="transmembrane region" description="Helical" evidence="10">
    <location>
        <begin position="232"/>
        <end position="259"/>
    </location>
</feature>
<evidence type="ECO:0000313" key="13">
    <source>
        <dbReference type="Proteomes" id="UP001500956"/>
    </source>
</evidence>
<feature type="transmembrane region" description="Helical" evidence="10">
    <location>
        <begin position="386"/>
        <end position="406"/>
    </location>
</feature>
<keyword evidence="6 10" id="KW-0915">Sodium</keyword>
<sequence>MSSIALWGVIIAGIVVLTPLADRIRVPLPVLLTLFGILLPLIPGTPGLRLDPELVLPVVLPPLLFAATQRSTAREFRSQARPILITAVGLTIASAGVVAVIAHAAGAPWAVAWVLGAIVAPPDPVAATAVARRLRLPGRVVTVLEGEGMFNDATALVLYHVAVAAVVAGSVTAAEVGLDLLLAVVVGIAVGAAGGWLGHLLLGRIRVPAAETTVTIALPFAAYLVAEELLGSGVLAVLTLGLWLRSVSHTSVSSGGWLLGRSVWEYADYLITGVVFVLIGFELTSVLDGNPVADIALPLSLAVVAALILLRFAWMFPAVWWLERGMADRARRQGVPEHVAGIGAFTQRETLVISWAGMRGVVSVASALALPHLVASGEEFPQRDTVVFVGLVVVLATLVLQGLTLAPVVRRLGVGTTADETAEVAELRERATRAALDAVLARGDLPAPVRDAVAQQYEGYLAAQQALSEARQAGGDAEGRYGELVDELLRDAVEVERDVCVRARNAGEVSPHVADEVLADVEARAVRDLD</sequence>
<feature type="transmembrane region" description="Helical" evidence="10">
    <location>
        <begin position="110"/>
        <end position="132"/>
    </location>
</feature>
<evidence type="ECO:0000256" key="2">
    <source>
        <dbReference type="ARBA" id="ARBA00022448"/>
    </source>
</evidence>
<dbReference type="InterPro" id="IPR004705">
    <property type="entry name" value="Cation/H_exchanger_CPA1_bac"/>
</dbReference>
<feature type="transmembrane region" description="Helical" evidence="10">
    <location>
        <begin position="180"/>
        <end position="202"/>
    </location>
</feature>
<dbReference type="InterPro" id="IPR006153">
    <property type="entry name" value="Cation/H_exchanger_TM"/>
</dbReference>
<organism evidence="12 13">
    <name type="scientific">Isoptericola chiayiensis</name>
    <dbReference type="NCBI Taxonomy" id="579446"/>
    <lineage>
        <taxon>Bacteria</taxon>
        <taxon>Bacillati</taxon>
        <taxon>Actinomycetota</taxon>
        <taxon>Actinomycetes</taxon>
        <taxon>Micrococcales</taxon>
        <taxon>Promicromonosporaceae</taxon>
        <taxon>Isoptericola</taxon>
    </lineage>
</organism>
<dbReference type="Gene3D" id="6.10.140.1330">
    <property type="match status" value="1"/>
</dbReference>
<protein>
    <submittedName>
        <fullName evidence="12">Na+/H+ antiporter</fullName>
    </submittedName>
</protein>
<reference evidence="13" key="1">
    <citation type="journal article" date="2019" name="Int. J. Syst. Evol. Microbiol.">
        <title>The Global Catalogue of Microorganisms (GCM) 10K type strain sequencing project: providing services to taxonomists for standard genome sequencing and annotation.</title>
        <authorList>
            <consortium name="The Broad Institute Genomics Platform"/>
            <consortium name="The Broad Institute Genome Sequencing Center for Infectious Disease"/>
            <person name="Wu L."/>
            <person name="Ma J."/>
        </authorList>
    </citation>
    <scope>NUCLEOTIDE SEQUENCE [LARGE SCALE GENOMIC DNA]</scope>
    <source>
        <strain evidence="13">JCM 18063</strain>
    </source>
</reference>
<comment type="subcellular location">
    <subcellularLocation>
        <location evidence="1 10">Cell membrane</location>
        <topology evidence="1 10">Multi-pass membrane protein</topology>
    </subcellularLocation>
</comment>
<comment type="function">
    <text evidence="10">Na(+)/H(+) antiporter that extrudes sodium in exchange for external protons.</text>
</comment>
<evidence type="ECO:0000256" key="7">
    <source>
        <dbReference type="ARBA" id="ARBA00023065"/>
    </source>
</evidence>
<proteinExistence type="inferred from homology"/>
<keyword evidence="2 10" id="KW-0813">Transport</keyword>
<dbReference type="EMBL" id="BAABID010000004">
    <property type="protein sequence ID" value="GAA4720324.1"/>
    <property type="molecule type" value="Genomic_DNA"/>
</dbReference>
<evidence type="ECO:0000256" key="9">
    <source>
        <dbReference type="ARBA" id="ARBA00023201"/>
    </source>
</evidence>
<feature type="transmembrane region" description="Helical" evidence="10">
    <location>
        <begin position="153"/>
        <end position="174"/>
    </location>
</feature>
<dbReference type="NCBIfam" id="TIGR00831">
    <property type="entry name" value="a_cpa1"/>
    <property type="match status" value="1"/>
</dbReference>
<evidence type="ECO:0000256" key="3">
    <source>
        <dbReference type="ARBA" id="ARBA00022475"/>
    </source>
</evidence>
<comment type="caution">
    <text evidence="12">The sequence shown here is derived from an EMBL/GenBank/DDBJ whole genome shotgun (WGS) entry which is preliminary data.</text>
</comment>
<accession>A0ABP8Y458</accession>
<evidence type="ECO:0000256" key="1">
    <source>
        <dbReference type="ARBA" id="ARBA00004651"/>
    </source>
</evidence>
<feature type="transmembrane region" description="Helical" evidence="10">
    <location>
        <begin position="299"/>
        <end position="322"/>
    </location>
</feature>
<dbReference type="PANTHER" id="PTHR10110">
    <property type="entry name" value="SODIUM/HYDROGEN EXCHANGER"/>
    <property type="match status" value="1"/>
</dbReference>
<evidence type="ECO:0000259" key="11">
    <source>
        <dbReference type="Pfam" id="PF00999"/>
    </source>
</evidence>
<keyword evidence="13" id="KW-1185">Reference proteome</keyword>
<gene>
    <name evidence="12" type="ORF">GCM10023216_06520</name>
</gene>
<feature type="transmembrane region" description="Helical" evidence="10">
    <location>
        <begin position="28"/>
        <end position="48"/>
    </location>
</feature>
<evidence type="ECO:0000256" key="6">
    <source>
        <dbReference type="ARBA" id="ARBA00023053"/>
    </source>
</evidence>
<keyword evidence="8 10" id="KW-0472">Membrane</keyword>
<evidence type="ECO:0000256" key="8">
    <source>
        <dbReference type="ARBA" id="ARBA00023136"/>
    </source>
</evidence>
<keyword evidence="3 10" id="KW-1003">Cell membrane</keyword>
<evidence type="ECO:0000256" key="5">
    <source>
        <dbReference type="ARBA" id="ARBA00022989"/>
    </source>
</evidence>
<dbReference type="Proteomes" id="UP001500956">
    <property type="component" value="Unassembled WGS sequence"/>
</dbReference>
<evidence type="ECO:0000256" key="4">
    <source>
        <dbReference type="ARBA" id="ARBA00022692"/>
    </source>
</evidence>
<feature type="transmembrane region" description="Helical" evidence="10">
    <location>
        <begin position="6"/>
        <end position="21"/>
    </location>
</feature>
<dbReference type="RefSeq" id="WP_172148545.1">
    <property type="nucleotide sequence ID" value="NZ_BAABID010000004.1"/>
</dbReference>